<keyword evidence="2" id="KW-1185">Reference proteome</keyword>
<name>A0ABQ9GVK6_9NEOP</name>
<evidence type="ECO:0000313" key="2">
    <source>
        <dbReference type="Proteomes" id="UP001159363"/>
    </source>
</evidence>
<gene>
    <name evidence="1" type="ORF">PR048_023945</name>
</gene>
<sequence length="447" mass="49850">MESKRSGFHSWRYEWRVLARERTRVWLGIVCVGSCRGGDGTGRSVEKIPVRSSTVVDRGGGRLCDREKGLAAHIFEVVAEQRVDCKYWRFNTGCLLNVDDTIIFHTAITPARDQTRLQPRLRDRPLIFNPDFLASNKFPRENDKLRTCSKIPPMRYNMEKQKLPFNQGGGGGGVVDEIARGHAFRQDEPGSNPGGAISVSSHVGIVPDDAAGLRVLSVSWEQQILPTLEPRCCIHDPSRDQSIYTIFKIFENVKKRSSSESSLVGVSLAGRRHVVKIESLMVEGDGGGGARGQRTRTSELPPNIRRARPTFAGQKSRQLDVRRGESNTSLSITKDMTYHTAHAVENSISRLSRGRGRVWTDDGVGGVLLEYLVTGFLDERVCLTAGSGKTRWKTGSSSPHNTGSVGVYVRTHLRPIGPYHTDHCPVLDSVHYYPFINQWRSEMILTQ</sequence>
<accession>A0ABQ9GVK6</accession>
<dbReference type="EMBL" id="JARBHB010000009">
    <property type="protein sequence ID" value="KAJ8876037.1"/>
    <property type="molecule type" value="Genomic_DNA"/>
</dbReference>
<dbReference type="Proteomes" id="UP001159363">
    <property type="component" value="Chromosome 8"/>
</dbReference>
<proteinExistence type="predicted"/>
<organism evidence="1 2">
    <name type="scientific">Dryococelus australis</name>
    <dbReference type="NCBI Taxonomy" id="614101"/>
    <lineage>
        <taxon>Eukaryota</taxon>
        <taxon>Metazoa</taxon>
        <taxon>Ecdysozoa</taxon>
        <taxon>Arthropoda</taxon>
        <taxon>Hexapoda</taxon>
        <taxon>Insecta</taxon>
        <taxon>Pterygota</taxon>
        <taxon>Neoptera</taxon>
        <taxon>Polyneoptera</taxon>
        <taxon>Phasmatodea</taxon>
        <taxon>Verophasmatodea</taxon>
        <taxon>Anareolatae</taxon>
        <taxon>Phasmatidae</taxon>
        <taxon>Eurycanthinae</taxon>
        <taxon>Dryococelus</taxon>
    </lineage>
</organism>
<evidence type="ECO:0000313" key="1">
    <source>
        <dbReference type="EMBL" id="KAJ8876037.1"/>
    </source>
</evidence>
<reference evidence="1 2" key="1">
    <citation type="submission" date="2023-02" db="EMBL/GenBank/DDBJ databases">
        <title>LHISI_Scaffold_Assembly.</title>
        <authorList>
            <person name="Stuart O.P."/>
            <person name="Cleave R."/>
            <person name="Magrath M.J.L."/>
            <person name="Mikheyev A.S."/>
        </authorList>
    </citation>
    <scope>NUCLEOTIDE SEQUENCE [LARGE SCALE GENOMIC DNA]</scope>
    <source>
        <strain evidence="1">Daus_M_001</strain>
        <tissue evidence="1">Leg muscle</tissue>
    </source>
</reference>
<protein>
    <submittedName>
        <fullName evidence="1">Uncharacterized protein</fullName>
    </submittedName>
</protein>
<comment type="caution">
    <text evidence="1">The sequence shown here is derived from an EMBL/GenBank/DDBJ whole genome shotgun (WGS) entry which is preliminary data.</text>
</comment>